<evidence type="ECO:0000313" key="3">
    <source>
        <dbReference type="Proteomes" id="UP001218218"/>
    </source>
</evidence>
<sequence length="191" mass="21419">MVAAFCLFLLAVQLATIFLRQLGVPQLISAANISRPLQCELWLSSSSLSVPLSQSRSERNELEQRFVCMPSIFKPVDLPWTNPLQFYHPSLANSTCRPYCYVPQGIIDLHPASLLTCTLVCWAFVPTCRAARLRPPYFPMLSPAPVRLHSPHVPDLTVRRLLAPDSPLPALPGMLSNLKSFSLFGCWQPRY</sequence>
<keyword evidence="1" id="KW-0732">Signal</keyword>
<dbReference type="EMBL" id="JARIHO010000018">
    <property type="protein sequence ID" value="KAJ7348034.1"/>
    <property type="molecule type" value="Genomic_DNA"/>
</dbReference>
<dbReference type="AlphaFoldDB" id="A0AAD7ESQ7"/>
<protein>
    <submittedName>
        <fullName evidence="2">Uncharacterized protein</fullName>
    </submittedName>
</protein>
<feature type="chain" id="PRO_5042125505" evidence="1">
    <location>
        <begin position="31"/>
        <end position="191"/>
    </location>
</feature>
<feature type="signal peptide" evidence="1">
    <location>
        <begin position="1"/>
        <end position="30"/>
    </location>
</feature>
<name>A0AAD7ESQ7_9AGAR</name>
<evidence type="ECO:0000256" key="1">
    <source>
        <dbReference type="SAM" id="SignalP"/>
    </source>
</evidence>
<evidence type="ECO:0000313" key="2">
    <source>
        <dbReference type="EMBL" id="KAJ7348034.1"/>
    </source>
</evidence>
<proteinExistence type="predicted"/>
<organism evidence="2 3">
    <name type="scientific">Mycena albidolilacea</name>
    <dbReference type="NCBI Taxonomy" id="1033008"/>
    <lineage>
        <taxon>Eukaryota</taxon>
        <taxon>Fungi</taxon>
        <taxon>Dikarya</taxon>
        <taxon>Basidiomycota</taxon>
        <taxon>Agaricomycotina</taxon>
        <taxon>Agaricomycetes</taxon>
        <taxon>Agaricomycetidae</taxon>
        <taxon>Agaricales</taxon>
        <taxon>Marasmiineae</taxon>
        <taxon>Mycenaceae</taxon>
        <taxon>Mycena</taxon>
    </lineage>
</organism>
<gene>
    <name evidence="2" type="ORF">DFH08DRAFT_867231</name>
</gene>
<reference evidence="2" key="1">
    <citation type="submission" date="2023-03" db="EMBL/GenBank/DDBJ databases">
        <title>Massive genome expansion in bonnet fungi (Mycena s.s.) driven by repeated elements and novel gene families across ecological guilds.</title>
        <authorList>
            <consortium name="Lawrence Berkeley National Laboratory"/>
            <person name="Harder C.B."/>
            <person name="Miyauchi S."/>
            <person name="Viragh M."/>
            <person name="Kuo A."/>
            <person name="Thoen E."/>
            <person name="Andreopoulos B."/>
            <person name="Lu D."/>
            <person name="Skrede I."/>
            <person name="Drula E."/>
            <person name="Henrissat B."/>
            <person name="Morin E."/>
            <person name="Kohler A."/>
            <person name="Barry K."/>
            <person name="LaButti K."/>
            <person name="Morin E."/>
            <person name="Salamov A."/>
            <person name="Lipzen A."/>
            <person name="Mereny Z."/>
            <person name="Hegedus B."/>
            <person name="Baldrian P."/>
            <person name="Stursova M."/>
            <person name="Weitz H."/>
            <person name="Taylor A."/>
            <person name="Grigoriev I.V."/>
            <person name="Nagy L.G."/>
            <person name="Martin F."/>
            <person name="Kauserud H."/>
        </authorList>
    </citation>
    <scope>NUCLEOTIDE SEQUENCE</scope>
    <source>
        <strain evidence="2">CBHHK002</strain>
    </source>
</reference>
<accession>A0AAD7ESQ7</accession>
<dbReference type="Proteomes" id="UP001218218">
    <property type="component" value="Unassembled WGS sequence"/>
</dbReference>
<comment type="caution">
    <text evidence="2">The sequence shown here is derived from an EMBL/GenBank/DDBJ whole genome shotgun (WGS) entry which is preliminary data.</text>
</comment>
<keyword evidence="3" id="KW-1185">Reference proteome</keyword>